<dbReference type="RefSeq" id="XP_042916619.1">
    <property type="nucleotide sequence ID" value="XM_043069946.1"/>
</dbReference>
<dbReference type="Proteomes" id="UP000006906">
    <property type="component" value="Chromosome 14"/>
</dbReference>
<feature type="compositionally biased region" description="Low complexity" evidence="1">
    <location>
        <begin position="825"/>
        <end position="845"/>
    </location>
</feature>
<feature type="region of interest" description="Disordered" evidence="1">
    <location>
        <begin position="121"/>
        <end position="169"/>
    </location>
</feature>
<dbReference type="PANTHER" id="PTHR13491:SF0">
    <property type="entry name" value="ZINC FINGER CCHC DOMAIN-CONTAINING PROTEIN 10"/>
    <property type="match status" value="1"/>
</dbReference>
<reference evidence="2 3" key="1">
    <citation type="journal article" date="2007" name="Science">
        <title>The Chlamydomonas genome reveals the evolution of key animal and plant functions.</title>
        <authorList>
            <person name="Merchant S.S."/>
            <person name="Prochnik S.E."/>
            <person name="Vallon O."/>
            <person name="Harris E.H."/>
            <person name="Karpowicz S.J."/>
            <person name="Witman G.B."/>
            <person name="Terry A."/>
            <person name="Salamov A."/>
            <person name="Fritz-Laylin L.K."/>
            <person name="Marechal-Drouard L."/>
            <person name="Marshall W.F."/>
            <person name="Qu L.H."/>
            <person name="Nelson D.R."/>
            <person name="Sanderfoot A.A."/>
            <person name="Spalding M.H."/>
            <person name="Kapitonov V.V."/>
            <person name="Ren Q."/>
            <person name="Ferris P."/>
            <person name="Lindquist E."/>
            <person name="Shapiro H."/>
            <person name="Lucas S.M."/>
            <person name="Grimwood J."/>
            <person name="Schmutz J."/>
            <person name="Cardol P."/>
            <person name="Cerutti H."/>
            <person name="Chanfreau G."/>
            <person name="Chen C.L."/>
            <person name="Cognat V."/>
            <person name="Croft M.T."/>
            <person name="Dent R."/>
            <person name="Dutcher S."/>
            <person name="Fernandez E."/>
            <person name="Fukuzawa H."/>
            <person name="Gonzalez-Ballester D."/>
            <person name="Gonzalez-Halphen D."/>
            <person name="Hallmann A."/>
            <person name="Hanikenne M."/>
            <person name="Hippler M."/>
            <person name="Inwood W."/>
            <person name="Jabbari K."/>
            <person name="Kalanon M."/>
            <person name="Kuras R."/>
            <person name="Lefebvre P.A."/>
            <person name="Lemaire S.D."/>
            <person name="Lobanov A.V."/>
            <person name="Lohr M."/>
            <person name="Manuell A."/>
            <person name="Meier I."/>
            <person name="Mets L."/>
            <person name="Mittag M."/>
            <person name="Mittelmeier T."/>
            <person name="Moroney J.V."/>
            <person name="Moseley J."/>
            <person name="Napoli C."/>
            <person name="Nedelcu A.M."/>
            <person name="Niyogi K."/>
            <person name="Novoselov S.V."/>
            <person name="Paulsen I.T."/>
            <person name="Pazour G."/>
            <person name="Purton S."/>
            <person name="Ral J.P."/>
            <person name="Riano-Pachon D.M."/>
            <person name="Riekhof W."/>
            <person name="Rymarquis L."/>
            <person name="Schroda M."/>
            <person name="Stern D."/>
            <person name="Umen J."/>
            <person name="Willows R."/>
            <person name="Wilson N."/>
            <person name="Zimmer S.L."/>
            <person name="Allmer J."/>
            <person name="Balk J."/>
            <person name="Bisova K."/>
            <person name="Chen C.J."/>
            <person name="Elias M."/>
            <person name="Gendler K."/>
            <person name="Hauser C."/>
            <person name="Lamb M.R."/>
            <person name="Ledford H."/>
            <person name="Long J.C."/>
            <person name="Minagawa J."/>
            <person name="Page M.D."/>
            <person name="Pan J."/>
            <person name="Pootakham W."/>
            <person name="Roje S."/>
            <person name="Rose A."/>
            <person name="Stahlberg E."/>
            <person name="Terauchi A.M."/>
            <person name="Yang P."/>
            <person name="Ball S."/>
            <person name="Bowler C."/>
            <person name="Dieckmann C.L."/>
            <person name="Gladyshev V.N."/>
            <person name="Green P."/>
            <person name="Jorgensen R."/>
            <person name="Mayfield S."/>
            <person name="Mueller-Roeber B."/>
            <person name="Rajamani S."/>
            <person name="Sayre R.T."/>
            <person name="Brokstein P."/>
            <person name="Dubchak I."/>
            <person name="Goodstein D."/>
            <person name="Hornick L."/>
            <person name="Huang Y.W."/>
            <person name="Jhaveri J."/>
            <person name="Luo Y."/>
            <person name="Martinez D."/>
            <person name="Ngau W.C."/>
            <person name="Otillar B."/>
            <person name="Poliakov A."/>
            <person name="Porter A."/>
            <person name="Szajkowski L."/>
            <person name="Werner G."/>
            <person name="Zhou K."/>
            <person name="Grigoriev I.V."/>
            <person name="Rokhsar D.S."/>
            <person name="Grossman A.R."/>
        </authorList>
    </citation>
    <scope>NUCLEOTIDE SEQUENCE [LARGE SCALE GENOMIC DNA]</scope>
    <source>
        <strain evidence="3">CC-503</strain>
    </source>
</reference>
<dbReference type="InterPro" id="IPR039715">
    <property type="entry name" value="ZCCHC10"/>
</dbReference>
<sequence>MSRGVTVVSAVRSSNSEAITAADDTTSTASGRWLEIDLDGWAKFGGDPAATSAVAPSAVAAALAPGRAAAALSAAGLQSSWRWLFMLPVDSLANLDALRVLLDGWDHTLPAAVSDCLVPTPSAADGSSSSDNGSGGGDGSSSSSGGNTGGGSSSAGKGAGEGAGAGEGGGARCCCRAGGRACRGRRTPPAVLSAAGGVALSRGLLYPCPANAISSSSSGNGSGGSSSSSSGGSSSSSRVGSRSNGGHRSAAQLLWGGGAANAAAGGVTSGSNVSLTPPALAALAHFLAASEPLSDGSGFDVLSRLLYYSGLAITTPHPHPHAASSSSGGGGGGGGGGGLVLGRHRFGGHSATYTFRGLDQAAALCGGATAAATTATATAATATAVAATAAAAPPWCSHVLWGVVSTPVAAGPPAGAPGGAAASAAATAAAAATADTGTAPRAQLLLPPHMYESLWAALNATSAAATAFTSTGSSSDGATGSSSDGAGTALQPSSSASSSSSQAAGRRYYSGLVCQSPLPSCLALPGACVGGGAGPEPPCAVWRRGRFDWGAPEPHYEWENFLDWRGSHNPHHFGWRVPLAGYHRPGTAPPDLPACKEMDVPGFWGRGRWIAHVPHPHPQPGQQQDPAAAAAAAAAGAAAGAAAAGAAAAVRLTAADVASERLRPDAENSTCGFHRLSRAGLMRCFAGKRVYFVGDSLARQMYSRLVSHLRGIEASVEHAEAQGQQQGRRVLRGRVETDRRQQQQQAAAAGGTAVAAGAVAGGDGEGELLRLGFFWLESVARWQEVLPQLAPDVFVFGGMRWHDDPRGPDAALAAATAVVSHAAALPASTTSSSTGGSSTSSSSSGRPRLVVWAPFGYGTKPDNVTAAWAARLRRWAADMAAAHPPPPPGGGSGGVRVQVLPADAMSRTAPFLRDYGEEKATHWGCEYQLAWPGAIASAKTPADGDCTDLFDFNSVQMVASTYCSS</sequence>
<accession>A0A2K3CX66</accession>
<dbReference type="Gramene" id="PNW72860">
    <property type="protein sequence ID" value="PNW72860"/>
    <property type="gene ID" value="CHLRE_14g609250v5"/>
</dbReference>
<name>A0A2K3CX66_CHLRE</name>
<dbReference type="GeneID" id="66056143"/>
<dbReference type="OrthoDB" id="3188148at2759"/>
<feature type="region of interest" description="Disordered" evidence="1">
    <location>
        <begin position="825"/>
        <end position="846"/>
    </location>
</feature>
<feature type="region of interest" description="Disordered" evidence="1">
    <location>
        <begin position="469"/>
        <end position="500"/>
    </location>
</feature>
<gene>
    <name evidence="2" type="ORF">CHLRE_14g609250v5</name>
</gene>
<evidence type="ECO:0000256" key="1">
    <source>
        <dbReference type="SAM" id="MobiDB-lite"/>
    </source>
</evidence>
<feature type="region of interest" description="Disordered" evidence="1">
    <location>
        <begin position="215"/>
        <end position="248"/>
    </location>
</feature>
<proteinExistence type="predicted"/>
<dbReference type="AlphaFoldDB" id="A0A2K3CX66"/>
<evidence type="ECO:0000313" key="3">
    <source>
        <dbReference type="Proteomes" id="UP000006906"/>
    </source>
</evidence>
<protein>
    <submittedName>
        <fullName evidence="2">Uncharacterized protein</fullName>
    </submittedName>
</protein>
<organism evidence="2 3">
    <name type="scientific">Chlamydomonas reinhardtii</name>
    <name type="common">Chlamydomonas smithii</name>
    <dbReference type="NCBI Taxonomy" id="3055"/>
    <lineage>
        <taxon>Eukaryota</taxon>
        <taxon>Viridiplantae</taxon>
        <taxon>Chlorophyta</taxon>
        <taxon>core chlorophytes</taxon>
        <taxon>Chlorophyceae</taxon>
        <taxon>CS clade</taxon>
        <taxon>Chlamydomonadales</taxon>
        <taxon>Chlamydomonadaceae</taxon>
        <taxon>Chlamydomonas</taxon>
    </lineage>
</organism>
<evidence type="ECO:0000313" key="2">
    <source>
        <dbReference type="EMBL" id="PNW72860.1"/>
    </source>
</evidence>
<feature type="compositionally biased region" description="Gly residues" evidence="1">
    <location>
        <begin position="146"/>
        <end position="169"/>
    </location>
</feature>
<feature type="compositionally biased region" description="Low complexity" evidence="1">
    <location>
        <begin position="122"/>
        <end position="132"/>
    </location>
</feature>
<dbReference type="EMBL" id="CM008975">
    <property type="protein sequence ID" value="PNW72860.1"/>
    <property type="molecule type" value="Genomic_DNA"/>
</dbReference>
<dbReference type="KEGG" id="cre:CHLRE_14g609250v5"/>
<dbReference type="PANTHER" id="PTHR13491">
    <property type="entry name" value="ZCCHC10 PROTEIN"/>
    <property type="match status" value="1"/>
</dbReference>
<keyword evidence="3" id="KW-1185">Reference proteome</keyword>
<feature type="compositionally biased region" description="Low complexity" evidence="1">
    <location>
        <begin position="215"/>
        <end position="246"/>
    </location>
</feature>
<dbReference type="InParanoid" id="A0A2K3CX66"/>